<dbReference type="GO" id="GO:0048821">
    <property type="term" value="P:erythrocyte development"/>
    <property type="evidence" value="ECO:0007669"/>
    <property type="project" value="TreeGrafter"/>
</dbReference>
<dbReference type="Proteomes" id="UP000663879">
    <property type="component" value="Unassembled WGS sequence"/>
</dbReference>
<dbReference type="InterPro" id="IPR050087">
    <property type="entry name" value="AON_synthase_class-II"/>
</dbReference>
<dbReference type="SUPFAM" id="SSF53383">
    <property type="entry name" value="PLP-dependent transferases"/>
    <property type="match status" value="1"/>
</dbReference>
<dbReference type="FunFam" id="3.40.640.10:FF:000006">
    <property type="entry name" value="5-aminolevulinate synthase, mitochondrial"/>
    <property type="match status" value="1"/>
</dbReference>
<keyword evidence="5 6" id="KW-0012">Acyltransferase</keyword>
<evidence type="ECO:0000313" key="10">
    <source>
        <dbReference type="Proteomes" id="UP000663879"/>
    </source>
</evidence>
<name>A0A814JPZ6_9BILA</name>
<keyword evidence="6" id="KW-0350">Heme biosynthesis</keyword>
<comment type="catalytic activity">
    <reaction evidence="6">
        <text>succinyl-CoA + glycine + H(+) = 5-aminolevulinate + CO2 + CoA</text>
        <dbReference type="Rhea" id="RHEA:12921"/>
        <dbReference type="ChEBI" id="CHEBI:15378"/>
        <dbReference type="ChEBI" id="CHEBI:16526"/>
        <dbReference type="ChEBI" id="CHEBI:57287"/>
        <dbReference type="ChEBI" id="CHEBI:57292"/>
        <dbReference type="ChEBI" id="CHEBI:57305"/>
        <dbReference type="ChEBI" id="CHEBI:356416"/>
        <dbReference type="EC" id="2.3.1.37"/>
    </reaction>
</comment>
<keyword evidence="3 6" id="KW-0808">Transferase</keyword>
<sequence length="523" mass="58731">MLLKCRYLSQFSMSELTKNAVSISNSMDKCPFMLHARRTMTSTSTPMESAHKNLRKENEPNSKLSCTNTINCPFFKQAENLDLNHLIKKQFDTELHDGHMKTKKIKMEKKSLDENHELFSYDKFFSKKIDDKKKDGSYRYFKKVIRHAETFPKVQEYAEHNVKDITIWCSNDYLGLGRHPYVQSKVSEAVWKYGAGSGGTRNISGSTPLHYKLEDELASLHQKESALLFTSCYVANDTTLYTLARMLPKCHILSDEGNHASMIQGIRNSGIPKTIFRHNDCEHLEEILQRLPRDTPKIVAFESVHSMDGSICDLHRMCDITHKYGGIAYIDEVHAVGLYGNNGAGIGERDSALEKMDIITGTLGKAFGNIGGYIAGSANLIDTIRSYGSGFIFTTSLPPSVLAGSLASIEISRSDEGRELRAKHQLYAHIVKERLLNAGFPVMDSPSHIVPVMVGDVKAASEICNRLLEDHGIYIQAINYPTVARGTERLRIVPNPHHTMEMIDQLVDALISTWTKSGLKLKN</sequence>
<dbReference type="OrthoDB" id="10263824at2759"/>
<dbReference type="InterPro" id="IPR015422">
    <property type="entry name" value="PyrdxlP-dep_Trfase_small"/>
</dbReference>
<feature type="domain" description="Aminotransferase class I/classII large" evidence="8">
    <location>
        <begin position="164"/>
        <end position="510"/>
    </location>
</feature>
<dbReference type="CDD" id="cd06454">
    <property type="entry name" value="KBL_like"/>
    <property type="match status" value="1"/>
</dbReference>
<evidence type="ECO:0000256" key="1">
    <source>
        <dbReference type="ARBA" id="ARBA00001933"/>
    </source>
</evidence>
<dbReference type="EC" id="2.3.1.37" evidence="6"/>
<evidence type="ECO:0000256" key="2">
    <source>
        <dbReference type="ARBA" id="ARBA00008392"/>
    </source>
</evidence>
<protein>
    <recommendedName>
        <fullName evidence="6">5-aminolevulinate synthase</fullName>
        <ecNumber evidence="6">2.3.1.37</ecNumber>
    </recommendedName>
    <alternativeName>
        <fullName evidence="6">5-aminolevulinic acid synthase</fullName>
    </alternativeName>
    <alternativeName>
        <fullName evidence="6">Delta-ALA synthase</fullName>
    </alternativeName>
    <alternativeName>
        <fullName evidence="6">Delta-aminolevulinate synthase</fullName>
    </alternativeName>
</protein>
<dbReference type="GO" id="GO:0006782">
    <property type="term" value="P:protoporphyrinogen IX biosynthetic process"/>
    <property type="evidence" value="ECO:0007669"/>
    <property type="project" value="UniProtKB-UniRule"/>
</dbReference>
<comment type="pathway">
    <text evidence="6">Porphyrin-containing compound metabolism; protoporphyrin-IX biosynthesis; 5-aminolevulinate from glycine: step 1/1.</text>
</comment>
<proteinExistence type="inferred from homology"/>
<dbReference type="Gene3D" id="3.90.1150.10">
    <property type="entry name" value="Aspartate Aminotransferase, domain 1"/>
    <property type="match status" value="1"/>
</dbReference>
<dbReference type="GO" id="GO:0003870">
    <property type="term" value="F:5-aminolevulinate synthase activity"/>
    <property type="evidence" value="ECO:0007669"/>
    <property type="project" value="UniProtKB-EC"/>
</dbReference>
<dbReference type="InterPro" id="IPR015421">
    <property type="entry name" value="PyrdxlP-dep_Trfase_major"/>
</dbReference>
<dbReference type="GO" id="GO:0005739">
    <property type="term" value="C:mitochondrion"/>
    <property type="evidence" value="ECO:0007669"/>
    <property type="project" value="TreeGrafter"/>
</dbReference>
<dbReference type="UniPathway" id="UPA00251">
    <property type="reaction ID" value="UER00375"/>
</dbReference>
<keyword evidence="4 6" id="KW-0663">Pyridoxal phosphate</keyword>
<evidence type="ECO:0000259" key="8">
    <source>
        <dbReference type="Pfam" id="PF00155"/>
    </source>
</evidence>
<dbReference type="PANTHER" id="PTHR13693">
    <property type="entry name" value="CLASS II AMINOTRANSFERASE/8-AMINO-7-OXONONANOATE SYNTHASE"/>
    <property type="match status" value="1"/>
</dbReference>
<comment type="caution">
    <text evidence="9">The sequence shown here is derived from an EMBL/GenBank/DDBJ whole genome shotgun (WGS) entry which is preliminary data.</text>
</comment>
<organism evidence="9 10">
    <name type="scientific">Brachionus calyciflorus</name>
    <dbReference type="NCBI Taxonomy" id="104777"/>
    <lineage>
        <taxon>Eukaryota</taxon>
        <taxon>Metazoa</taxon>
        <taxon>Spiralia</taxon>
        <taxon>Gnathifera</taxon>
        <taxon>Rotifera</taxon>
        <taxon>Eurotatoria</taxon>
        <taxon>Monogononta</taxon>
        <taxon>Pseudotrocha</taxon>
        <taxon>Ploima</taxon>
        <taxon>Brachionidae</taxon>
        <taxon>Brachionus</taxon>
    </lineage>
</organism>
<dbReference type="PANTHER" id="PTHR13693:SF102">
    <property type="entry name" value="2-AMINO-3-KETOBUTYRATE COENZYME A LIGASE, MITOCHONDRIAL"/>
    <property type="match status" value="1"/>
</dbReference>
<dbReference type="GO" id="GO:0042541">
    <property type="term" value="P:hemoglobin biosynthetic process"/>
    <property type="evidence" value="ECO:0007669"/>
    <property type="project" value="TreeGrafter"/>
</dbReference>
<evidence type="ECO:0000313" key="9">
    <source>
        <dbReference type="EMBL" id="CAF1040787.1"/>
    </source>
</evidence>
<dbReference type="GO" id="GO:0030170">
    <property type="term" value="F:pyridoxal phosphate binding"/>
    <property type="evidence" value="ECO:0007669"/>
    <property type="project" value="UniProtKB-UniRule"/>
</dbReference>
<evidence type="ECO:0000256" key="6">
    <source>
        <dbReference type="RuleBase" id="RU910713"/>
    </source>
</evidence>
<evidence type="ECO:0000256" key="3">
    <source>
        <dbReference type="ARBA" id="ARBA00022679"/>
    </source>
</evidence>
<evidence type="ECO:0000256" key="4">
    <source>
        <dbReference type="ARBA" id="ARBA00022898"/>
    </source>
</evidence>
<dbReference type="InterPro" id="IPR010961">
    <property type="entry name" value="4pyrrol_synth_NH2levulA_synth"/>
</dbReference>
<feature type="region of interest" description="Disordered" evidence="7">
    <location>
        <begin position="41"/>
        <end position="62"/>
    </location>
</feature>
<evidence type="ECO:0000256" key="7">
    <source>
        <dbReference type="SAM" id="MobiDB-lite"/>
    </source>
</evidence>
<dbReference type="NCBIfam" id="TIGR01821">
    <property type="entry name" value="5aminolev_synth"/>
    <property type="match status" value="1"/>
</dbReference>
<comment type="similarity">
    <text evidence="2 6">Belongs to the class-II pyridoxal-phosphate-dependent aminotransferase family.</text>
</comment>
<gene>
    <name evidence="9" type="ORF">OXX778_LOCUS18339</name>
</gene>
<feature type="compositionally biased region" description="Basic and acidic residues" evidence="7">
    <location>
        <begin position="49"/>
        <end position="60"/>
    </location>
</feature>
<dbReference type="Pfam" id="PF00155">
    <property type="entry name" value="Aminotran_1_2"/>
    <property type="match status" value="1"/>
</dbReference>
<dbReference type="InterPro" id="IPR015424">
    <property type="entry name" value="PyrdxlP-dep_Trfase"/>
</dbReference>
<reference evidence="9" key="1">
    <citation type="submission" date="2021-02" db="EMBL/GenBank/DDBJ databases">
        <authorList>
            <person name="Nowell W R."/>
        </authorList>
    </citation>
    <scope>NUCLEOTIDE SEQUENCE</scope>
    <source>
        <strain evidence="9">Ploen Becks lab</strain>
    </source>
</reference>
<evidence type="ECO:0000256" key="5">
    <source>
        <dbReference type="ARBA" id="ARBA00023315"/>
    </source>
</evidence>
<accession>A0A814JPZ6</accession>
<dbReference type="AlphaFoldDB" id="A0A814JPZ6"/>
<dbReference type="EMBL" id="CAJNOC010005037">
    <property type="protein sequence ID" value="CAF1040787.1"/>
    <property type="molecule type" value="Genomic_DNA"/>
</dbReference>
<dbReference type="InterPro" id="IPR004839">
    <property type="entry name" value="Aminotransferase_I/II_large"/>
</dbReference>
<dbReference type="Gene3D" id="3.40.640.10">
    <property type="entry name" value="Type I PLP-dependent aspartate aminotransferase-like (Major domain)"/>
    <property type="match status" value="1"/>
</dbReference>
<comment type="cofactor">
    <cofactor evidence="1 6">
        <name>pyridoxal 5'-phosphate</name>
        <dbReference type="ChEBI" id="CHEBI:597326"/>
    </cofactor>
</comment>
<keyword evidence="10" id="KW-1185">Reference proteome</keyword>